<dbReference type="GO" id="GO:0005509">
    <property type="term" value="F:calcium ion binding"/>
    <property type="evidence" value="ECO:0007669"/>
    <property type="project" value="InterPro"/>
</dbReference>
<dbReference type="InterPro" id="IPR050410">
    <property type="entry name" value="CCR4/nocturin_mRNA_transcr"/>
</dbReference>
<dbReference type="AlphaFoldDB" id="A0AAD8YGH8"/>
<feature type="signal peptide" evidence="2">
    <location>
        <begin position="1"/>
        <end position="22"/>
    </location>
</feature>
<organism evidence="4 5">
    <name type="scientific">Skeletonema marinoi</name>
    <dbReference type="NCBI Taxonomy" id="267567"/>
    <lineage>
        <taxon>Eukaryota</taxon>
        <taxon>Sar</taxon>
        <taxon>Stramenopiles</taxon>
        <taxon>Ochrophyta</taxon>
        <taxon>Bacillariophyta</taxon>
        <taxon>Coscinodiscophyceae</taxon>
        <taxon>Thalassiosirophycidae</taxon>
        <taxon>Thalassiosirales</taxon>
        <taxon>Skeletonemataceae</taxon>
        <taxon>Skeletonema</taxon>
        <taxon>Skeletonema marinoi-dohrnii complex</taxon>
    </lineage>
</organism>
<dbReference type="PANTHER" id="PTHR12121:SF36">
    <property type="entry name" value="ENDONUCLEASE_EXONUCLEASE_PHOSPHATASE DOMAIN-CONTAINING PROTEIN"/>
    <property type="match status" value="1"/>
</dbReference>
<dbReference type="InterPro" id="IPR011992">
    <property type="entry name" value="EF-hand-dom_pair"/>
</dbReference>
<accession>A0AAD8YGH8</accession>
<keyword evidence="1" id="KW-0106">Calcium</keyword>
<dbReference type="InterPro" id="IPR018247">
    <property type="entry name" value="EF_Hand_1_Ca_BS"/>
</dbReference>
<dbReference type="SUPFAM" id="SSF56219">
    <property type="entry name" value="DNase I-like"/>
    <property type="match status" value="2"/>
</dbReference>
<feature type="domain" description="EF-hand" evidence="3">
    <location>
        <begin position="490"/>
        <end position="525"/>
    </location>
</feature>
<dbReference type="EC" id="3.1.13.4" evidence="4"/>
<protein>
    <submittedName>
        <fullName evidence="4">CCR4 C-terminal deadenylase domain-containing protein</fullName>
        <ecNumber evidence="4">3.1.13.4</ecNumber>
    </submittedName>
</protein>
<keyword evidence="2" id="KW-0732">Signal</keyword>
<dbReference type="Gene3D" id="1.10.238.10">
    <property type="entry name" value="EF-hand"/>
    <property type="match status" value="2"/>
</dbReference>
<dbReference type="GO" id="GO:0004535">
    <property type="term" value="F:poly(A)-specific ribonuclease activity"/>
    <property type="evidence" value="ECO:0007669"/>
    <property type="project" value="UniProtKB-EC"/>
</dbReference>
<dbReference type="PROSITE" id="PS00018">
    <property type="entry name" value="EF_HAND_1"/>
    <property type="match status" value="2"/>
</dbReference>
<proteinExistence type="predicted"/>
<dbReference type="Proteomes" id="UP001224775">
    <property type="component" value="Unassembled WGS sequence"/>
</dbReference>
<dbReference type="PROSITE" id="PS50222">
    <property type="entry name" value="EF_HAND_2"/>
    <property type="match status" value="2"/>
</dbReference>
<dbReference type="InterPro" id="IPR002048">
    <property type="entry name" value="EF_hand_dom"/>
</dbReference>
<gene>
    <name evidence="4" type="ORF">QTG54_003762</name>
</gene>
<evidence type="ECO:0000259" key="3">
    <source>
        <dbReference type="PROSITE" id="PS50222"/>
    </source>
</evidence>
<evidence type="ECO:0000256" key="1">
    <source>
        <dbReference type="ARBA" id="ARBA00022837"/>
    </source>
</evidence>
<keyword evidence="4" id="KW-0378">Hydrolase</keyword>
<dbReference type="PANTHER" id="PTHR12121">
    <property type="entry name" value="CARBON CATABOLITE REPRESSOR PROTEIN 4"/>
    <property type="match status" value="1"/>
</dbReference>
<evidence type="ECO:0000256" key="2">
    <source>
        <dbReference type="SAM" id="SignalP"/>
    </source>
</evidence>
<dbReference type="Gene3D" id="4.10.60.20">
    <property type="match status" value="1"/>
</dbReference>
<reference evidence="4" key="1">
    <citation type="submission" date="2023-06" db="EMBL/GenBank/DDBJ databases">
        <title>Survivors Of The Sea: Transcriptome response of Skeletonema marinoi to long-term dormancy.</title>
        <authorList>
            <person name="Pinder M.I.M."/>
            <person name="Kourtchenko O."/>
            <person name="Robertson E.K."/>
            <person name="Larsson T."/>
            <person name="Maumus F."/>
            <person name="Osuna-Cruz C.M."/>
            <person name="Vancaester E."/>
            <person name="Stenow R."/>
            <person name="Vandepoele K."/>
            <person name="Ploug H."/>
            <person name="Bruchert V."/>
            <person name="Godhe A."/>
            <person name="Topel M."/>
        </authorList>
    </citation>
    <scope>NUCLEOTIDE SEQUENCE</scope>
    <source>
        <strain evidence="4">R05AC</strain>
    </source>
</reference>
<keyword evidence="5" id="KW-1185">Reference proteome</keyword>
<dbReference type="EMBL" id="JATAAI010000005">
    <property type="protein sequence ID" value="KAK1745838.1"/>
    <property type="molecule type" value="Genomic_DNA"/>
</dbReference>
<comment type="caution">
    <text evidence="4">The sequence shown here is derived from an EMBL/GenBank/DDBJ whole genome shotgun (WGS) entry which is preliminary data.</text>
</comment>
<name>A0AAD8YGH8_9STRA</name>
<dbReference type="SMART" id="SM00054">
    <property type="entry name" value="EFh"/>
    <property type="match status" value="2"/>
</dbReference>
<evidence type="ECO:0000313" key="4">
    <source>
        <dbReference type="EMBL" id="KAK1745838.1"/>
    </source>
</evidence>
<sequence length="758" mass="85664">MFIMRGFISSSLLLLLASNVTAFSLPRQLHNPTIQCRQGSSSCYSSTLPLADRGDDLRSNDAATTTVPILPAREPLSSFIEDNKDQFSLMSWNILLPNSQDNWWCHKQYSSNVAMDKRQWEHRQSLIKERLLHSAADIVCIQEADGDTFDADFAFMKDNGYDHVLHKKFRFRCATFFLKDKFMLDREAHKDRTLVTSLKSTATDRVLHIVNCHLSGGAAPERRLRQVHDGLQQIQKYINALELDLTKQIKFKRPSPKLIAKAEKALDEYKSAGIVVAGDFNSDGNTAVRKLLVEGGVEPEWREPQYPKLVLTSKERTHSFGSFVDAAELAYGGNVCDGDYSEAIPLVDGTRPATYVVPNLASLLFLPVAEQKGPPRTQFGRQIARGMAETLNLNDWCAQELDRAFDLVDLDGNGSIDDEEILSLLEDVYVSTFGGQIEQERNNFFKGFGKGSSDGLTKDQFVARLQALQQDVEGERKAFGLARGLGLQKLSTTEMEGIFERIDLDGNGLLDEDEFQQLLETAYVAIYGGDIEKKRVEFFKAFKKDDEHDIRELTKEQFTERLLALHQELDGGRKGSELAEVRTEADVRKMIERFTPLLRHSLDEVFSQFSENDETLTEEEVNRFLIKTNGELGRGGTFRHVAAILEKKNELQDAPAELTREDWYGIFARELSEGKWWQVVFDLEVCGSSVRASHTSSSGDQFYQGWLDYIYFAKMSCVGVQDALTDSERSKVYSDGDALPNEWHPSDHLPVSAIFSWE</sequence>
<dbReference type="SUPFAM" id="SSF47473">
    <property type="entry name" value="EF-hand"/>
    <property type="match status" value="2"/>
</dbReference>
<dbReference type="Gene3D" id="3.60.10.10">
    <property type="entry name" value="Endonuclease/exonuclease/phosphatase"/>
    <property type="match status" value="1"/>
</dbReference>
<dbReference type="Pfam" id="PF13499">
    <property type="entry name" value="EF-hand_7"/>
    <property type="match status" value="1"/>
</dbReference>
<dbReference type="InterPro" id="IPR036691">
    <property type="entry name" value="Endo/exonu/phosph_ase_sf"/>
</dbReference>
<feature type="domain" description="EF-hand" evidence="3">
    <location>
        <begin position="396"/>
        <end position="431"/>
    </location>
</feature>
<evidence type="ECO:0000313" key="5">
    <source>
        <dbReference type="Proteomes" id="UP001224775"/>
    </source>
</evidence>
<feature type="chain" id="PRO_5042120780" evidence="2">
    <location>
        <begin position="23"/>
        <end position="758"/>
    </location>
</feature>